<reference evidence="2 3" key="3">
    <citation type="journal article" date="2016" name="Sci. Rep.">
        <title>Genome-wide diversity and gene expression profiling of Babesia microti isolates identify polymorphic genes that mediate host-pathogen interactions.</title>
        <authorList>
            <person name="Silva J.C."/>
            <person name="Cornillot E."/>
            <person name="McCracken C."/>
            <person name="Usmani-Brown S."/>
            <person name="Dwivedi A."/>
            <person name="Ifeonu O.O."/>
            <person name="Crabtree J."/>
            <person name="Gotia H.T."/>
            <person name="Virji A.Z."/>
            <person name="Reynes C."/>
            <person name="Colinge J."/>
            <person name="Kumar V."/>
            <person name="Lawres L."/>
            <person name="Pazzi J.E."/>
            <person name="Pablo J.V."/>
            <person name="Hung C."/>
            <person name="Brancato J."/>
            <person name="Kumari P."/>
            <person name="Orvis J."/>
            <person name="Tretina K."/>
            <person name="Chibucos M."/>
            <person name="Ott S."/>
            <person name="Sadzewicz L."/>
            <person name="Sengamalay N."/>
            <person name="Shetty A.C."/>
            <person name="Su Q."/>
            <person name="Tallon L."/>
            <person name="Fraser C.M."/>
            <person name="Frutos R."/>
            <person name="Molina D.M."/>
            <person name="Krause P.J."/>
            <person name="Ben Mamoun C."/>
        </authorList>
    </citation>
    <scope>NUCLEOTIDE SEQUENCE [LARGE SCALE GENOMIC DNA]</scope>
    <source>
        <strain evidence="2 3">RI</strain>
    </source>
</reference>
<evidence type="ECO:0000313" key="2">
    <source>
        <dbReference type="EMBL" id="SIO73743.1"/>
    </source>
</evidence>
<dbReference type="OrthoDB" id="360533at2759"/>
<evidence type="ECO:0000313" key="3">
    <source>
        <dbReference type="Proteomes" id="UP000002899"/>
    </source>
</evidence>
<reference evidence="2 3" key="2">
    <citation type="journal article" date="2013" name="PLoS ONE">
        <title>Whole genome mapping and re-organization of the nuclear and mitochondrial genomes of Babesia microti isolates.</title>
        <authorList>
            <person name="Cornillot E."/>
            <person name="Dassouli A."/>
            <person name="Garg A."/>
            <person name="Pachikara N."/>
            <person name="Randazzo S."/>
            <person name="Depoix D."/>
            <person name="Carcy B."/>
            <person name="Delbecq S."/>
            <person name="Frutos R."/>
            <person name="Silva J.C."/>
            <person name="Sutton R."/>
            <person name="Krause P.J."/>
            <person name="Mamoun C.B."/>
        </authorList>
    </citation>
    <scope>NUCLEOTIDE SEQUENCE [LARGE SCALE GENOMIC DNA]</scope>
    <source>
        <strain evidence="2 3">RI</strain>
    </source>
</reference>
<feature type="chain" id="PRO_5012884725" evidence="1">
    <location>
        <begin position="28"/>
        <end position="952"/>
    </location>
</feature>
<dbReference type="InterPro" id="IPR024079">
    <property type="entry name" value="MetalloPept_cat_dom_sf"/>
</dbReference>
<accession>A0A1N6LXZ9</accession>
<dbReference type="RefSeq" id="XP_021337806.1">
    <property type="nucleotide sequence ID" value="XM_021482599.1"/>
</dbReference>
<sequence length="952" mass="108065">MNFLSNSHNVVIITFVTLITFTTNTSSLNASYNESNTEQLKTGYTFAELGMYYEPKYVFTSFFEGASPIHSATSSNYVMHDIVIPRKDTKLKYFVSGNVKNLVQGKPITVMIGTMFGNYFDMLLDITLSIDNNRFKFDLPRGRYYIKLQGSGYMLPGALRINLPCRNAKCPFVGINYTDSLEVYPTKNDPDLYTFSWRLQNTTQYGIETVSTVPKDESSLSNTSTINNYEKIEASDAAAKLEHMFGIELHGVWGSEYSYRLLSVLMEFQFLRSNKDKPQHWSLVDNDLYPGDVRVVEEENSRYEKMISISKNAFKYAIKKTHERKHNGNYFSRRLFKAVIRATCLDSVVKMKYLFSKLHGVEILEPSELDTMAHMGKPITNYSWRDYQSWFKHPEELIELATSWSEYPAGFHRIKGLKYLLRRMDGLVNPEQPTAPAIAYPRGPDTDSYIEFMESGFYRYPDISKLVLHELGHFIDMNTLTLELQMDWQRIGGWYNDSNDPDGWSTRQQTQFVSSYAHKKNPQEDFASSLADYLLNPKKLMTRAPDKYNWIKKSVMGGAHYVTKSSHEFTVLNLGSPNFIYPGRIGSIVITVTGGERDNKFVNWNFKLISRQQSCATSLSFRLFSTIGTFVDIYLRPKGAKCGNTFEGTQVFNSSVKRGVWTTDQIEITDQNGLQRFVGAADFGLRVWINNVHEDFQDPVTIKESIKFNLVHDVAGPILRVNYLVRDDGILKNPGASYATINGDGYAQHSLFGYSDIPTQSPLWTGSKPSTQCNTVQEDAYLNCYAVSVNVVLSKNARSGKYSLAGLTTMDTAGNSEMLQWGNNEGPYIMYTSSGVADTNQPELKDITVTSNPTNIDKIDGETKVEISFKIRDQESGISTVWFRIRDPFGTEILLYPPEFDTSSNDWMTINKIHLLPRGSVPGVWHLNSIYVEDNAGNATRATLTENIYVSG</sequence>
<organism evidence="2 3">
    <name type="scientific">Babesia microti (strain RI)</name>
    <dbReference type="NCBI Taxonomy" id="1133968"/>
    <lineage>
        <taxon>Eukaryota</taxon>
        <taxon>Sar</taxon>
        <taxon>Alveolata</taxon>
        <taxon>Apicomplexa</taxon>
        <taxon>Aconoidasida</taxon>
        <taxon>Piroplasmida</taxon>
        <taxon>Babesiidae</taxon>
        <taxon>Babesia</taxon>
    </lineage>
</organism>
<dbReference type="Proteomes" id="UP000002899">
    <property type="component" value="Chromosome IV"/>
</dbReference>
<dbReference type="AlphaFoldDB" id="A0A1N6LXZ9"/>
<dbReference type="GeneID" id="24426138"/>
<feature type="signal peptide" evidence="1">
    <location>
        <begin position="1"/>
        <end position="27"/>
    </location>
</feature>
<dbReference type="VEuPathDB" id="PiroplasmaDB:BmR1_04g07470"/>
<reference evidence="2 3" key="1">
    <citation type="journal article" date="2012" name="Nucleic Acids Res.">
        <title>Sequencing of the smallest Apicomplexan genome from the human pathogen Babesia microti.</title>
        <authorList>
            <person name="Cornillot E."/>
            <person name="Hadj-Kaddour K."/>
            <person name="Dassouli A."/>
            <person name="Noel B."/>
            <person name="Ranwez V."/>
            <person name="Vacherie B."/>
            <person name="Augagneur Y."/>
            <person name="Bres V."/>
            <person name="Duclos A."/>
            <person name="Randazzo S."/>
            <person name="Carcy B."/>
            <person name="Debierre-Grockiego F."/>
            <person name="Delbecq S."/>
            <person name="Moubri-Menage K."/>
            <person name="Shams-Eldin H."/>
            <person name="Usmani-Brown S."/>
            <person name="Bringaud F."/>
            <person name="Wincker P."/>
            <person name="Vivares C.P."/>
            <person name="Schwarz R.T."/>
            <person name="Schetters T.P."/>
            <person name="Krause P.J."/>
            <person name="Gorenflot A."/>
            <person name="Berry V."/>
            <person name="Barbe V."/>
            <person name="Ben Mamoun C."/>
        </authorList>
    </citation>
    <scope>NUCLEOTIDE SEQUENCE [LARGE SCALE GENOMIC DNA]</scope>
    <source>
        <strain evidence="2 3">RI</strain>
    </source>
</reference>
<dbReference type="SUPFAM" id="SSF55486">
    <property type="entry name" value="Metalloproteases ('zincins'), catalytic domain"/>
    <property type="match status" value="1"/>
</dbReference>
<protein>
    <submittedName>
        <fullName evidence="2">Sporozoite invasion-associated protein 1 (SIAP1)</fullName>
    </submittedName>
</protein>
<dbReference type="Gene3D" id="3.40.390.10">
    <property type="entry name" value="Collagenase (Catalytic Domain)"/>
    <property type="match status" value="1"/>
</dbReference>
<dbReference type="KEGG" id="bmic:BmR1_04g07470"/>
<keyword evidence="1" id="KW-0732">Signal</keyword>
<proteinExistence type="predicted"/>
<dbReference type="EMBL" id="LN871599">
    <property type="protein sequence ID" value="SIO73743.1"/>
    <property type="molecule type" value="Genomic_DNA"/>
</dbReference>
<name>A0A1N6LXZ9_BABMR</name>
<dbReference type="GO" id="GO:0008237">
    <property type="term" value="F:metallopeptidase activity"/>
    <property type="evidence" value="ECO:0007669"/>
    <property type="project" value="InterPro"/>
</dbReference>
<evidence type="ECO:0000256" key="1">
    <source>
        <dbReference type="SAM" id="SignalP"/>
    </source>
</evidence>
<keyword evidence="3" id="KW-1185">Reference proteome</keyword>